<protein>
    <submittedName>
        <fullName evidence="1">Uncharacterized protein</fullName>
    </submittedName>
</protein>
<evidence type="ECO:0000313" key="1">
    <source>
        <dbReference type="EMBL" id="RPB12287.1"/>
    </source>
</evidence>
<dbReference type="EMBL" id="ML119129">
    <property type="protein sequence ID" value="RPB12287.1"/>
    <property type="molecule type" value="Genomic_DNA"/>
</dbReference>
<proteinExistence type="predicted"/>
<name>A0A3N4KP31_9PEZI</name>
<sequence length="310" mass="35722">MSASGWNPGRQATFQSRLDEIWGSLPNHRTPELRDIISGILPRITTITSDIDHGRHLNARTRDNAVRAKVLLSSLEDLQPHTHLELPRGSQSCQNTLDLLNDLLAEIYSTVPVGRYFHHGLRAKILQAQNKEYCRPRARDRELRRALYTACDSLVDLAFYVEHYDHLEFNEAIKSQLLEEKAKLLFDSHFKLSDRYNDIGGRGHIIRQKQSPTFNPLSRHRRTLYLKMGTILTLLHVVFTPWARVPFPIFRANPPQAEIKPHITNKQCHEKGEDGMAREVGTKEYRQTDKLGWSAYLEAARKSELYGPEL</sequence>
<dbReference type="InParanoid" id="A0A3N4KP31"/>
<accession>A0A3N4KP31</accession>
<organism evidence="1 2">
    <name type="scientific">Morchella conica CCBAS932</name>
    <dbReference type="NCBI Taxonomy" id="1392247"/>
    <lineage>
        <taxon>Eukaryota</taxon>
        <taxon>Fungi</taxon>
        <taxon>Dikarya</taxon>
        <taxon>Ascomycota</taxon>
        <taxon>Pezizomycotina</taxon>
        <taxon>Pezizomycetes</taxon>
        <taxon>Pezizales</taxon>
        <taxon>Morchellaceae</taxon>
        <taxon>Morchella</taxon>
    </lineage>
</organism>
<dbReference type="Proteomes" id="UP000277580">
    <property type="component" value="Unassembled WGS sequence"/>
</dbReference>
<dbReference type="AlphaFoldDB" id="A0A3N4KP31"/>
<reference evidence="1 2" key="1">
    <citation type="journal article" date="2018" name="Nat. Ecol. Evol.">
        <title>Pezizomycetes genomes reveal the molecular basis of ectomycorrhizal truffle lifestyle.</title>
        <authorList>
            <person name="Murat C."/>
            <person name="Payen T."/>
            <person name="Noel B."/>
            <person name="Kuo A."/>
            <person name="Morin E."/>
            <person name="Chen J."/>
            <person name="Kohler A."/>
            <person name="Krizsan K."/>
            <person name="Balestrini R."/>
            <person name="Da Silva C."/>
            <person name="Montanini B."/>
            <person name="Hainaut M."/>
            <person name="Levati E."/>
            <person name="Barry K.W."/>
            <person name="Belfiori B."/>
            <person name="Cichocki N."/>
            <person name="Clum A."/>
            <person name="Dockter R.B."/>
            <person name="Fauchery L."/>
            <person name="Guy J."/>
            <person name="Iotti M."/>
            <person name="Le Tacon F."/>
            <person name="Lindquist E.A."/>
            <person name="Lipzen A."/>
            <person name="Malagnac F."/>
            <person name="Mello A."/>
            <person name="Molinier V."/>
            <person name="Miyauchi S."/>
            <person name="Poulain J."/>
            <person name="Riccioni C."/>
            <person name="Rubini A."/>
            <person name="Sitrit Y."/>
            <person name="Splivallo R."/>
            <person name="Traeger S."/>
            <person name="Wang M."/>
            <person name="Zifcakova L."/>
            <person name="Wipf D."/>
            <person name="Zambonelli A."/>
            <person name="Paolocci F."/>
            <person name="Nowrousian M."/>
            <person name="Ottonello S."/>
            <person name="Baldrian P."/>
            <person name="Spatafora J.W."/>
            <person name="Henrissat B."/>
            <person name="Nagy L.G."/>
            <person name="Aury J.M."/>
            <person name="Wincker P."/>
            <person name="Grigoriev I.V."/>
            <person name="Bonfante P."/>
            <person name="Martin F.M."/>
        </authorList>
    </citation>
    <scope>NUCLEOTIDE SEQUENCE [LARGE SCALE GENOMIC DNA]</scope>
    <source>
        <strain evidence="1 2">CCBAS932</strain>
    </source>
</reference>
<evidence type="ECO:0000313" key="2">
    <source>
        <dbReference type="Proteomes" id="UP000277580"/>
    </source>
</evidence>
<gene>
    <name evidence="1" type="ORF">P167DRAFT_574317</name>
</gene>
<keyword evidence="2" id="KW-1185">Reference proteome</keyword>
<dbReference type="OrthoDB" id="10553200at2759"/>